<organism evidence="8 9">
    <name type="scientific">Desulfobaculum xiamenense</name>
    <dbReference type="NCBI Taxonomy" id="995050"/>
    <lineage>
        <taxon>Bacteria</taxon>
        <taxon>Pseudomonadati</taxon>
        <taxon>Thermodesulfobacteriota</taxon>
        <taxon>Desulfovibrionia</taxon>
        <taxon>Desulfovibrionales</taxon>
        <taxon>Desulfovibrionaceae</taxon>
        <taxon>Desulfobaculum</taxon>
    </lineage>
</organism>
<evidence type="ECO:0000256" key="1">
    <source>
        <dbReference type="ARBA" id="ARBA00022741"/>
    </source>
</evidence>
<evidence type="ECO:0000259" key="7">
    <source>
        <dbReference type="PROSITE" id="PS50045"/>
    </source>
</evidence>
<protein>
    <submittedName>
        <fullName evidence="8">Transcriptional regulator with GAF, ATPase, and Fis domain</fullName>
    </submittedName>
</protein>
<dbReference type="Proteomes" id="UP000580856">
    <property type="component" value="Unassembled WGS sequence"/>
</dbReference>
<dbReference type="PROSITE" id="PS50045">
    <property type="entry name" value="SIGMA54_INTERACT_4"/>
    <property type="match status" value="1"/>
</dbReference>
<keyword evidence="4" id="KW-0238">DNA-binding</keyword>
<dbReference type="InterPro" id="IPR009057">
    <property type="entry name" value="Homeodomain-like_sf"/>
</dbReference>
<dbReference type="SMART" id="SM00382">
    <property type="entry name" value="AAA"/>
    <property type="match status" value="1"/>
</dbReference>
<dbReference type="PANTHER" id="PTHR32071">
    <property type="entry name" value="TRANSCRIPTIONAL REGULATORY PROTEIN"/>
    <property type="match status" value="1"/>
</dbReference>
<dbReference type="SUPFAM" id="SSF46689">
    <property type="entry name" value="Homeodomain-like"/>
    <property type="match status" value="1"/>
</dbReference>
<dbReference type="GO" id="GO:0005524">
    <property type="term" value="F:ATP binding"/>
    <property type="evidence" value="ECO:0007669"/>
    <property type="project" value="UniProtKB-KW"/>
</dbReference>
<dbReference type="FunFam" id="3.40.50.300:FF:000006">
    <property type="entry name" value="DNA-binding transcriptional regulator NtrC"/>
    <property type="match status" value="1"/>
</dbReference>
<dbReference type="SUPFAM" id="SSF52540">
    <property type="entry name" value="P-loop containing nucleoside triphosphate hydrolases"/>
    <property type="match status" value="1"/>
</dbReference>
<keyword evidence="2" id="KW-0067">ATP-binding</keyword>
<dbReference type="AlphaFoldDB" id="A0A846QPU6"/>
<dbReference type="SUPFAM" id="SSF55781">
    <property type="entry name" value="GAF domain-like"/>
    <property type="match status" value="1"/>
</dbReference>
<dbReference type="InterPro" id="IPR002078">
    <property type="entry name" value="Sigma_54_int"/>
</dbReference>
<evidence type="ECO:0000256" key="6">
    <source>
        <dbReference type="ARBA" id="ARBA00023163"/>
    </source>
</evidence>
<proteinExistence type="predicted"/>
<dbReference type="InterPro" id="IPR058031">
    <property type="entry name" value="AAA_lid_NorR"/>
</dbReference>
<dbReference type="GO" id="GO:0006355">
    <property type="term" value="P:regulation of DNA-templated transcription"/>
    <property type="evidence" value="ECO:0007669"/>
    <property type="project" value="InterPro"/>
</dbReference>
<dbReference type="PROSITE" id="PS00675">
    <property type="entry name" value="SIGMA54_INTERACT_1"/>
    <property type="match status" value="1"/>
</dbReference>
<comment type="caution">
    <text evidence="8">The sequence shown here is derived from an EMBL/GenBank/DDBJ whole genome shotgun (WGS) entry which is preliminary data.</text>
</comment>
<dbReference type="Gene3D" id="1.10.10.60">
    <property type="entry name" value="Homeodomain-like"/>
    <property type="match status" value="1"/>
</dbReference>
<dbReference type="CDD" id="cd00009">
    <property type="entry name" value="AAA"/>
    <property type="match status" value="1"/>
</dbReference>
<keyword evidence="1" id="KW-0547">Nucleotide-binding</keyword>
<dbReference type="InterPro" id="IPR025943">
    <property type="entry name" value="Sigma_54_int_dom_ATP-bd_2"/>
</dbReference>
<dbReference type="InterPro" id="IPR003593">
    <property type="entry name" value="AAA+_ATPase"/>
</dbReference>
<dbReference type="Gene3D" id="3.30.450.40">
    <property type="match status" value="1"/>
</dbReference>
<evidence type="ECO:0000313" key="9">
    <source>
        <dbReference type="Proteomes" id="UP000580856"/>
    </source>
</evidence>
<name>A0A846QPU6_9BACT</name>
<dbReference type="Pfam" id="PF25601">
    <property type="entry name" value="AAA_lid_14"/>
    <property type="match status" value="1"/>
</dbReference>
<keyword evidence="9" id="KW-1185">Reference proteome</keyword>
<dbReference type="InterPro" id="IPR027417">
    <property type="entry name" value="P-loop_NTPase"/>
</dbReference>
<dbReference type="PROSITE" id="PS00676">
    <property type="entry name" value="SIGMA54_INTERACT_2"/>
    <property type="match status" value="1"/>
</dbReference>
<keyword evidence="6" id="KW-0804">Transcription</keyword>
<accession>A0A846QPU6</accession>
<dbReference type="Pfam" id="PF00158">
    <property type="entry name" value="Sigma54_activat"/>
    <property type="match status" value="1"/>
</dbReference>
<evidence type="ECO:0000256" key="5">
    <source>
        <dbReference type="ARBA" id="ARBA00023159"/>
    </source>
</evidence>
<dbReference type="InterPro" id="IPR025662">
    <property type="entry name" value="Sigma_54_int_dom_ATP-bd_1"/>
</dbReference>
<keyword evidence="5" id="KW-0010">Activator</keyword>
<dbReference type="InterPro" id="IPR025944">
    <property type="entry name" value="Sigma_54_int_dom_CS"/>
</dbReference>
<gene>
    <name evidence="8" type="ORF">GGQ74_002016</name>
</gene>
<dbReference type="EMBL" id="JAATJA010000002">
    <property type="protein sequence ID" value="NJB68343.1"/>
    <property type="molecule type" value="Genomic_DNA"/>
</dbReference>
<evidence type="ECO:0000256" key="3">
    <source>
        <dbReference type="ARBA" id="ARBA00023015"/>
    </source>
</evidence>
<dbReference type="PANTHER" id="PTHR32071:SF117">
    <property type="entry name" value="PTS-DEPENDENT DIHYDROXYACETONE KINASE OPERON REGULATORY PROTEIN-RELATED"/>
    <property type="match status" value="1"/>
</dbReference>
<dbReference type="PROSITE" id="PS00688">
    <property type="entry name" value="SIGMA54_INTERACT_3"/>
    <property type="match status" value="1"/>
</dbReference>
<dbReference type="GO" id="GO:0003677">
    <property type="term" value="F:DNA binding"/>
    <property type="evidence" value="ECO:0007669"/>
    <property type="project" value="UniProtKB-KW"/>
</dbReference>
<evidence type="ECO:0000256" key="4">
    <source>
        <dbReference type="ARBA" id="ARBA00023125"/>
    </source>
</evidence>
<evidence type="ECO:0000256" key="2">
    <source>
        <dbReference type="ARBA" id="ARBA00022840"/>
    </source>
</evidence>
<dbReference type="Gene3D" id="1.10.8.60">
    <property type="match status" value="1"/>
</dbReference>
<evidence type="ECO:0000313" key="8">
    <source>
        <dbReference type="EMBL" id="NJB68343.1"/>
    </source>
</evidence>
<sequence>MDPRDFFHHATLRICGSLDIDKALYDCWSFLRSTIPADGMYINLYMPERRAIRFIARADAAGPEIMDAQVCITPDMCATLESPNRPRVRIIGDIRTDPVTHRVARSIVDDDSSVILLRLMIDNRHLGVVGMHAHGRHRYTQEHADLLGMLHEPFAIATANALRHRSLLDTNSRLSRENRQLREQLGSSSRCSTIIGIDSGLRDVMTRVTQVAPLSSTVLLLGETGVGKEVVACAVHESSPRKNGPFVKVNCGAIPESLMDSELFGHEKGAFTGADASKKGVFEQAHGGTLFLDEIGELPLAVQVRLLRVLQTHTLVRVGGQTPREVDIRIIAATHRDLATMVREGNFREDLWFRLNVFPITIPTLRERRDDIPELAAWFAARAARRLGTGSLPEIPCDEMARLKAYHWPGNVRELENCVERAIILSGGRVLRFDWLSCPPHEHLPAEHPVAHADQTLDEAMRRHIEATIDAAGGKIHGPGGAAERLGVNPSTLRSKMNKLGIQYGRH</sequence>
<reference evidence="8 9" key="1">
    <citation type="submission" date="2020-03" db="EMBL/GenBank/DDBJ databases">
        <title>Genomic Encyclopedia of Type Strains, Phase IV (KMG-IV): sequencing the most valuable type-strain genomes for metagenomic binning, comparative biology and taxonomic classification.</title>
        <authorList>
            <person name="Goeker M."/>
        </authorList>
    </citation>
    <scope>NUCLEOTIDE SEQUENCE [LARGE SCALE GENOMIC DNA]</scope>
    <source>
        <strain evidence="8 9">DSM 24233</strain>
    </source>
</reference>
<dbReference type="RefSeq" id="WP_167941418.1">
    <property type="nucleotide sequence ID" value="NZ_JAATJA010000002.1"/>
</dbReference>
<feature type="domain" description="Sigma-54 factor interaction" evidence="7">
    <location>
        <begin position="194"/>
        <end position="424"/>
    </location>
</feature>
<dbReference type="InterPro" id="IPR029016">
    <property type="entry name" value="GAF-like_dom_sf"/>
</dbReference>
<keyword evidence="3" id="KW-0805">Transcription regulation</keyword>
<dbReference type="Gene3D" id="3.40.50.300">
    <property type="entry name" value="P-loop containing nucleotide triphosphate hydrolases"/>
    <property type="match status" value="1"/>
</dbReference>